<dbReference type="AlphaFoldDB" id="A0A8I5NI08"/>
<reference evidence="2" key="3">
    <citation type="submission" date="2025-09" db="UniProtKB">
        <authorList>
            <consortium name="Ensembl"/>
        </authorList>
    </citation>
    <scope>IDENTIFICATION</scope>
</reference>
<feature type="compositionally biased region" description="Pro residues" evidence="1">
    <location>
        <begin position="25"/>
        <end position="34"/>
    </location>
</feature>
<accession>A0A8I5NI08</accession>
<evidence type="ECO:0000313" key="3">
    <source>
        <dbReference type="Proteomes" id="UP000028761"/>
    </source>
</evidence>
<name>A0A8I5NI08_PAPAN</name>
<evidence type="ECO:0000313" key="2">
    <source>
        <dbReference type="Ensembl" id="ENSPANP00000060860.1"/>
    </source>
</evidence>
<feature type="region of interest" description="Disordered" evidence="1">
    <location>
        <begin position="1"/>
        <end position="38"/>
    </location>
</feature>
<dbReference type="Ensembl" id="ENSPANT00000062790.1">
    <property type="protein sequence ID" value="ENSPANP00000060860.1"/>
    <property type="gene ID" value="ENSPANG00000037621.1"/>
</dbReference>
<dbReference type="Proteomes" id="UP000028761">
    <property type="component" value="Chromosome 11"/>
</dbReference>
<protein>
    <submittedName>
        <fullName evidence="2">Uncharacterized protein</fullName>
    </submittedName>
</protein>
<keyword evidence="3" id="KW-1185">Reference proteome</keyword>
<evidence type="ECO:0000256" key="1">
    <source>
        <dbReference type="SAM" id="MobiDB-lite"/>
    </source>
</evidence>
<dbReference type="GeneTree" id="ENSGT01050000248496"/>
<organism evidence="2 3">
    <name type="scientific">Papio anubis</name>
    <name type="common">Olive baboon</name>
    <dbReference type="NCBI Taxonomy" id="9555"/>
    <lineage>
        <taxon>Eukaryota</taxon>
        <taxon>Metazoa</taxon>
        <taxon>Chordata</taxon>
        <taxon>Craniata</taxon>
        <taxon>Vertebrata</taxon>
        <taxon>Euteleostomi</taxon>
        <taxon>Mammalia</taxon>
        <taxon>Eutheria</taxon>
        <taxon>Euarchontoglires</taxon>
        <taxon>Primates</taxon>
        <taxon>Haplorrhini</taxon>
        <taxon>Catarrhini</taxon>
        <taxon>Cercopithecidae</taxon>
        <taxon>Cercopithecinae</taxon>
        <taxon>Papio</taxon>
    </lineage>
</organism>
<proteinExistence type="predicted"/>
<reference evidence="2" key="2">
    <citation type="submission" date="2025-08" db="UniProtKB">
        <authorList>
            <consortium name="Ensembl"/>
        </authorList>
    </citation>
    <scope>IDENTIFICATION</scope>
</reference>
<reference evidence="2 3" key="1">
    <citation type="submission" date="2012-03" db="EMBL/GenBank/DDBJ databases">
        <title>Whole Genome Assembly of Papio anubis.</title>
        <authorList>
            <person name="Liu Y.L."/>
            <person name="Abraham K.A."/>
            <person name="Akbar H.A."/>
            <person name="Ali S.A."/>
            <person name="Anosike U.A."/>
            <person name="Aqrawi P.A."/>
            <person name="Arias F.A."/>
            <person name="Attaway T.A."/>
            <person name="Awwad R.A."/>
            <person name="Babu C.B."/>
            <person name="Bandaranaike D.B."/>
            <person name="Battles P.B."/>
            <person name="Bell A.B."/>
            <person name="Beltran B.B."/>
            <person name="Berhane-Mersha D.B."/>
            <person name="Bess C.B."/>
            <person name="Bickham C.B."/>
            <person name="Bolden T.B."/>
            <person name="Carter K.C."/>
            <person name="Chau D.C."/>
            <person name="Chavez A.C."/>
            <person name="Clerc-Blankenburg K.C."/>
            <person name="Coyle M.C."/>
            <person name="Dao M.D."/>
            <person name="Davila M.L.D."/>
            <person name="Davy-Carroll L.D."/>
            <person name="Denson S.D."/>
            <person name="Dinh H.D."/>
            <person name="Fernandez S.F."/>
            <person name="Fernando P.F."/>
            <person name="Forbes L.F."/>
            <person name="Francis C.F."/>
            <person name="Francisco L.F."/>
            <person name="Fu Q.F."/>
            <person name="Garcia-Iii R.G."/>
            <person name="Garrett T.G."/>
            <person name="Gross S.G."/>
            <person name="Gubbala S.G."/>
            <person name="Hirani K.H."/>
            <person name="Hogues M.H."/>
            <person name="Hollins B.H."/>
            <person name="Jackson L.J."/>
            <person name="Javaid M.J."/>
            <person name="Jhangiani S.J."/>
            <person name="Johnson A.J."/>
            <person name="Johnson B.J."/>
            <person name="Jones J.J."/>
            <person name="Joshi V.J."/>
            <person name="Kalu J.K."/>
            <person name="Khan N.K."/>
            <person name="Korchina V.K."/>
            <person name="Kovar C.K."/>
            <person name="Lago L.L."/>
            <person name="Lara F.L."/>
            <person name="Le T.-K.L."/>
            <person name="Lee S.L."/>
            <person name="Legall-Iii F.L."/>
            <person name="Lemon S.L."/>
            <person name="Liu J.L."/>
            <person name="Liu Y.-S.L."/>
            <person name="Liyanage D.L."/>
            <person name="Lopez J.L."/>
            <person name="Lorensuhewa L.L."/>
            <person name="Mata R.M."/>
            <person name="Mathew T.M."/>
            <person name="Mercado C.M."/>
            <person name="Mercado I.M."/>
            <person name="Morales K.M."/>
            <person name="Morgan M.M."/>
            <person name="Munidasa M.M."/>
            <person name="Ngo D.N."/>
            <person name="Nguyen L.N."/>
            <person name="Nguyen T.N."/>
            <person name="Nguyen N.N."/>
            <person name="Obregon M.O."/>
            <person name="Okwuonu G.O."/>
            <person name="Ongeri F.O."/>
            <person name="Onwere C.O."/>
            <person name="Osifeso I.O."/>
            <person name="Parra A.P."/>
            <person name="Patil S.P."/>
            <person name="Perez A.P."/>
            <person name="Perez Y.P."/>
            <person name="Pham C.P."/>
            <person name="Pu L.-L.P."/>
            <person name="Puazo M.P."/>
            <person name="Quiroz J.Q."/>
            <person name="Rouhana J.R."/>
            <person name="Ruiz M.R."/>
            <person name="Ruiz S.-J.R."/>
            <person name="Saada N.S."/>
            <person name="Santibanez J.S."/>
            <person name="Scheel M.S."/>
            <person name="Schneider B.S."/>
            <person name="Simmons D.S."/>
            <person name="Sisson I.S."/>
            <person name="Tang L.-Y.T."/>
            <person name="Thornton R.T."/>
            <person name="Tisius J.T."/>
            <person name="Toledanes G.T."/>
            <person name="Trejos Z.T."/>
            <person name="Usmani K.U."/>
            <person name="Varghese R.V."/>
            <person name="Vattathil S.V."/>
            <person name="Vee V.V."/>
            <person name="Walker D.W."/>
            <person name="Weissenberger G.W."/>
            <person name="White C.W."/>
            <person name="Williams A.W."/>
            <person name="Woodworth J.W."/>
            <person name="Wright R.W."/>
            <person name="Zhu Y.Z."/>
            <person name="Han Y.H."/>
            <person name="Newsham I.N."/>
            <person name="Nazareth L.N."/>
            <person name="Worley K.W."/>
            <person name="Muzny D.M."/>
            <person name="Rogers J.R."/>
            <person name="Gibbs R.G."/>
        </authorList>
    </citation>
    <scope>NUCLEOTIDE SEQUENCE [LARGE SCALE GENOMIC DNA]</scope>
</reference>
<sequence>MEAGLTPGAPHRSGKGFSPQGLALPPHPGTPPGSCPRGRQCETRVLSYAWGSFHTMSLAQAWPSAPTKRPQGSRLAGFSMALRVGPVDCGTSGRVLWSEPPSMEDSALSPSMAGLWALREGGPVGAGGCWGFQVSLRPSGAPWPGAQTLKGWFPVLDPELNLCLFLLSPRSPTMRPHLLSWSFRPAFRDPGAFWPAACGACWAWWSAWCEAPGDRQCVQGRDGPEPGGSPSVFLPATQPVAALAREAVGTHDLLAAAASRAGVTWRNWACRPGLACCLACWGPVEEPGLVPRPRPAASVGSCACLAVSWRQPSHRLSLVSRRLQKNLNCTCGVLPQPLGAGSLCT</sequence>